<dbReference type="PANTHER" id="PTHR35191">
    <property type="entry name" value="PROPHAGE SIDE TAIL FIBER PROTEIN HOMOLOG STFQ-RELATED"/>
    <property type="match status" value="1"/>
</dbReference>
<evidence type="ECO:0000259" key="5">
    <source>
        <dbReference type="Pfam" id="PF21722"/>
    </source>
</evidence>
<dbReference type="RefSeq" id="WP_000104780.1">
    <property type="nucleotide sequence ID" value="NZ_BFIY01000041.1"/>
</dbReference>
<comment type="subcellular location">
    <subcellularLocation>
        <location evidence="1">Virion</location>
    </subcellularLocation>
</comment>
<evidence type="ECO:0000313" key="6">
    <source>
        <dbReference type="EMBL" id="MDA4176771.1"/>
    </source>
</evidence>
<dbReference type="AlphaFoldDB" id="A0AAW5Z104"/>
<dbReference type="Pfam" id="PF21722">
    <property type="entry name" value="Gly_rich_2"/>
    <property type="match status" value="1"/>
</dbReference>
<evidence type="ECO:0000256" key="2">
    <source>
        <dbReference type="ARBA" id="ARBA00022581"/>
    </source>
</evidence>
<dbReference type="Proteomes" id="UP001211064">
    <property type="component" value="Unassembled WGS sequence"/>
</dbReference>
<dbReference type="InterPro" id="IPR049304">
    <property type="entry name" value="Gly_rich_dom"/>
</dbReference>
<dbReference type="GO" id="GO:0019062">
    <property type="term" value="P:virion attachment to host cell"/>
    <property type="evidence" value="ECO:0007669"/>
    <property type="project" value="InterPro"/>
</dbReference>
<feature type="domain" description="Glycine-rich" evidence="5">
    <location>
        <begin position="449"/>
        <end position="636"/>
    </location>
</feature>
<evidence type="ECO:0000259" key="4">
    <source>
        <dbReference type="Pfam" id="PF12571"/>
    </source>
</evidence>
<dbReference type="Pfam" id="PF03406">
    <property type="entry name" value="Phage_fiber_2"/>
    <property type="match status" value="4"/>
</dbReference>
<dbReference type="GO" id="GO:0046718">
    <property type="term" value="P:symbiont entry into host cell"/>
    <property type="evidence" value="ECO:0007669"/>
    <property type="project" value="InterPro"/>
</dbReference>
<feature type="compositionally biased region" description="Gly residues" evidence="3">
    <location>
        <begin position="567"/>
        <end position="586"/>
    </location>
</feature>
<dbReference type="PANTHER" id="PTHR35191:SF1">
    <property type="entry name" value="PROPHAGE SIDE TAIL FIBER PROTEIN HOMOLOG STFQ-RELATED"/>
    <property type="match status" value="1"/>
</dbReference>
<organism evidence="6 7">
    <name type="scientific">Escherichia coli</name>
    <dbReference type="NCBI Taxonomy" id="562"/>
    <lineage>
        <taxon>Bacteria</taxon>
        <taxon>Pseudomonadati</taxon>
        <taxon>Pseudomonadota</taxon>
        <taxon>Gammaproteobacteria</taxon>
        <taxon>Enterobacterales</taxon>
        <taxon>Enterobacteriaceae</taxon>
        <taxon>Escherichia</taxon>
    </lineage>
</organism>
<keyword evidence="2" id="KW-0945">Host-virus interaction</keyword>
<sequence length="639" mass="64167">MSTKFYTLLTDIGAAKLASAAALGVPLKITHMAVGDGGGVLPTPDAKQTALVNEKRRAALNMLYIDPQNSSQIIAEQVIPENEGGWWIREVGLFDESGALIAVGNCPESYKPQLAEGSGRTQTVRMVLITSSTDNIILKIDPAVVLATRKYVDDKISEHEQSRRHPDASLTAKGFTQLSSATNSESEILAATPKAVKAAYDLAAGKASASHTHPWNQITGVPAASLTVKGTVQLSSATNSTSETQAATPKAVKAVYDLAAGKAPVSHTHPWNQITDVPAASLTVKGTVQLSSATNSTSETQAATPKAVKAAYDLAAGKAPVSHTHPWSQITDVPAASLTVKGTVQLSSATNSTSETQAATPKAVKAVYDLANGKQPADATLTALAGLATAADKLPYFTGNDTASLTTLTNVGRDILAKTSKQEVIRYLGLGDTSGYVGRRLSTRAFASSGTYTPSPETKRIRVTITGGGGGGGGCKATSNNETFFGAGGGAGGTIISIMTPTQNSYPVTIGAGGAGGVSATNGTRGGNSVFASLIAPGGEGGGKVGVTNTNGGNGGVPSTGDIRITGGDGGDGQSGNIGVSGEGGTSYWGGGGRAGAGGGVRGRAFGSGGGGAYDAGYSGTSMTGGKGADGVCIIEEFA</sequence>
<evidence type="ECO:0000256" key="1">
    <source>
        <dbReference type="ARBA" id="ARBA00004328"/>
    </source>
</evidence>
<protein>
    <submittedName>
        <fullName evidence="6">Tail fiber protein</fullName>
    </submittedName>
</protein>
<name>A0AAW5Z104_ECOLX</name>
<feature type="domain" description="Phage tail fibre protein N-terminal" evidence="4">
    <location>
        <begin position="1"/>
        <end position="150"/>
    </location>
</feature>
<dbReference type="EMBL" id="JANWOR010000163">
    <property type="protein sequence ID" value="MDA4176771.1"/>
    <property type="molecule type" value="Genomic_DNA"/>
</dbReference>
<reference evidence="6" key="1">
    <citation type="submission" date="2022-08" db="EMBL/GenBank/DDBJ databases">
        <title>Genome sequencing of human pathogens.</title>
        <authorList>
            <person name="Cao X."/>
        </authorList>
    </citation>
    <scope>NUCLEOTIDE SEQUENCE</scope>
    <source>
        <strain evidence="6">EC16126</strain>
    </source>
</reference>
<dbReference type="Pfam" id="PF12571">
    <property type="entry name" value="Phage_tail_fib"/>
    <property type="match status" value="1"/>
</dbReference>
<feature type="region of interest" description="Disordered" evidence="3">
    <location>
        <begin position="541"/>
        <end position="586"/>
    </location>
</feature>
<comment type="caution">
    <text evidence="6">The sequence shown here is derived from an EMBL/GenBank/DDBJ whole genome shotgun (WGS) entry which is preliminary data.</text>
</comment>
<evidence type="ECO:0000256" key="3">
    <source>
        <dbReference type="SAM" id="MobiDB-lite"/>
    </source>
</evidence>
<accession>A0AAW5Z104</accession>
<dbReference type="InterPro" id="IPR005068">
    <property type="entry name" value="Phage_lambda_Stf-r2"/>
</dbReference>
<evidence type="ECO:0000313" key="7">
    <source>
        <dbReference type="Proteomes" id="UP001211064"/>
    </source>
</evidence>
<gene>
    <name evidence="6" type="ORF">NY836_04935</name>
</gene>
<dbReference type="InterPro" id="IPR022225">
    <property type="entry name" value="Phage_tail_fibre_N"/>
</dbReference>
<proteinExistence type="predicted"/>
<dbReference type="InterPro" id="IPR051934">
    <property type="entry name" value="Phage_Tail_Fiber_Structural"/>
</dbReference>